<proteinExistence type="predicted"/>
<feature type="domain" description="M23ase beta-sheet core" evidence="1">
    <location>
        <begin position="270"/>
        <end position="342"/>
    </location>
</feature>
<evidence type="ECO:0000259" key="1">
    <source>
        <dbReference type="Pfam" id="PF01551"/>
    </source>
</evidence>
<dbReference type="KEGG" id="drc:G0Q07_13370"/>
<accession>A0A6C0RFB4</accession>
<dbReference type="Proteomes" id="UP000474630">
    <property type="component" value="Chromosome"/>
</dbReference>
<dbReference type="EMBL" id="CP048409">
    <property type="protein sequence ID" value="QIA08646.1"/>
    <property type="molecule type" value="Genomic_DNA"/>
</dbReference>
<reference evidence="2 3" key="1">
    <citation type="submission" date="2020-02" db="EMBL/GenBank/DDBJ databases">
        <title>Genome sequencing for Draconibacterium sp. strain M1.</title>
        <authorList>
            <person name="Park S.-J."/>
        </authorList>
    </citation>
    <scope>NUCLEOTIDE SEQUENCE [LARGE SCALE GENOMIC DNA]</scope>
    <source>
        <strain evidence="2 3">M1</strain>
    </source>
</reference>
<dbReference type="InterPro" id="IPR011055">
    <property type="entry name" value="Dup_hybrid_motif"/>
</dbReference>
<dbReference type="PANTHER" id="PTHR21666:SF270">
    <property type="entry name" value="MUREIN HYDROLASE ACTIVATOR ENVC"/>
    <property type="match status" value="1"/>
</dbReference>
<dbReference type="Gene3D" id="2.70.70.10">
    <property type="entry name" value="Glucose Permease (Domain IIA)"/>
    <property type="match status" value="1"/>
</dbReference>
<evidence type="ECO:0000313" key="2">
    <source>
        <dbReference type="EMBL" id="QIA08646.1"/>
    </source>
</evidence>
<sequence length="402" mass="45578">MKYTILVIMFLIFVSCNTETKSKQENSETPTKTQKRLKKIDLPIEIIQAEVSYLSSPIHANNTTQLNYELNILNNYRIPLSLKKVEIFDLQNNDFPIAVFDSLYIEEHFDRPGANDLDDLKLISGNEYGILHINLVFDTNKSTPDQIFHKLYFERLNKKNERIVHPMEVAIVNVPKPTELSLGLPFNKKGKWLYGAESHEGARFITEGKATYPQRFGMDWVFIDNDGLLAKDDIKENKNWNTYGIELISVADGKVIDIKDGIIENEPLSEEMAVRITKETIGGNYIIIDIGNNIHAFYGHLIPNSLKLSIGDNVKKGQTIGLLGNSGNSDAPHLHFHLESKSNDFLGGEGIPYLITEFTQLKKYSVEEFDQLFNENNVSLDALKPIEKSNELPSGYGLIEVK</sequence>
<protein>
    <submittedName>
        <fullName evidence="2">M23 family metallopeptidase</fullName>
    </submittedName>
</protein>
<evidence type="ECO:0000313" key="3">
    <source>
        <dbReference type="Proteomes" id="UP000474630"/>
    </source>
</evidence>
<dbReference type="PROSITE" id="PS51257">
    <property type="entry name" value="PROKAR_LIPOPROTEIN"/>
    <property type="match status" value="1"/>
</dbReference>
<gene>
    <name evidence="2" type="ORF">G0Q07_13370</name>
</gene>
<keyword evidence="3" id="KW-1185">Reference proteome</keyword>
<organism evidence="2 3">
    <name type="scientific">Draconibacterium halophilum</name>
    <dbReference type="NCBI Taxonomy" id="2706887"/>
    <lineage>
        <taxon>Bacteria</taxon>
        <taxon>Pseudomonadati</taxon>
        <taxon>Bacteroidota</taxon>
        <taxon>Bacteroidia</taxon>
        <taxon>Marinilabiliales</taxon>
        <taxon>Prolixibacteraceae</taxon>
        <taxon>Draconibacterium</taxon>
    </lineage>
</organism>
<dbReference type="InterPro" id="IPR050570">
    <property type="entry name" value="Cell_wall_metabolism_enzyme"/>
</dbReference>
<dbReference type="GO" id="GO:0004222">
    <property type="term" value="F:metalloendopeptidase activity"/>
    <property type="evidence" value="ECO:0007669"/>
    <property type="project" value="TreeGrafter"/>
</dbReference>
<dbReference type="CDD" id="cd12797">
    <property type="entry name" value="M23_peptidase"/>
    <property type="match status" value="1"/>
</dbReference>
<dbReference type="RefSeq" id="WP_163346815.1">
    <property type="nucleotide sequence ID" value="NZ_CP048409.1"/>
</dbReference>
<dbReference type="PANTHER" id="PTHR21666">
    <property type="entry name" value="PEPTIDASE-RELATED"/>
    <property type="match status" value="1"/>
</dbReference>
<dbReference type="AlphaFoldDB" id="A0A6C0RFB4"/>
<dbReference type="SUPFAM" id="SSF51261">
    <property type="entry name" value="Duplicated hybrid motif"/>
    <property type="match status" value="1"/>
</dbReference>
<dbReference type="Pfam" id="PF01551">
    <property type="entry name" value="Peptidase_M23"/>
    <property type="match status" value="1"/>
</dbReference>
<dbReference type="InterPro" id="IPR016047">
    <property type="entry name" value="M23ase_b-sheet_dom"/>
</dbReference>
<name>A0A6C0RFB4_9BACT</name>